<dbReference type="Proteomes" id="UP000002430">
    <property type="component" value="Chromosome"/>
</dbReference>
<evidence type="ECO:0000256" key="6">
    <source>
        <dbReference type="ARBA" id="ARBA00023141"/>
    </source>
</evidence>
<dbReference type="HOGENOM" id="CLU_034315_2_1_7"/>
<dbReference type="STRING" id="363253.LI0414"/>
<feature type="binding site" evidence="9">
    <location>
        <position position="219"/>
    </location>
    <ligand>
        <name>Mg(2+)</name>
        <dbReference type="ChEBI" id="CHEBI:18420"/>
        <label>2</label>
    </ligand>
</feature>
<dbReference type="InterPro" id="IPR017459">
    <property type="entry name" value="Glycosyl_Trfase_fam3_N_dom"/>
</dbReference>
<comment type="pathway">
    <text evidence="1 9">Amino-acid biosynthesis; L-tryptophan biosynthesis; L-tryptophan from chorismate: step 2/5.</text>
</comment>
<dbReference type="Gene3D" id="1.20.970.10">
    <property type="entry name" value="Transferase, Pyrimidine Nucleoside Phosphorylase, Chain C"/>
    <property type="match status" value="1"/>
</dbReference>
<protein>
    <recommendedName>
        <fullName evidence="9">Anthranilate phosphoribosyltransferase</fullName>
        <ecNumber evidence="9">2.4.2.18</ecNumber>
    </recommendedName>
</protein>
<dbReference type="InterPro" id="IPR000312">
    <property type="entry name" value="Glycosyl_Trfase_fam3"/>
</dbReference>
<evidence type="ECO:0000256" key="5">
    <source>
        <dbReference type="ARBA" id="ARBA00022822"/>
    </source>
</evidence>
<comment type="function">
    <text evidence="9">Catalyzes the transfer of the phosphoribosyl group of 5-phosphorylribose-1-pyrophosphate (PRPP) to anthranilate to yield N-(5'-phosphoribosyl)-anthranilate (PRA).</text>
</comment>
<dbReference type="EC" id="2.4.2.18" evidence="9"/>
<feature type="binding site" evidence="9">
    <location>
        <position position="159"/>
    </location>
    <ligand>
        <name>anthranilate</name>
        <dbReference type="ChEBI" id="CHEBI:16567"/>
        <label>2</label>
    </ligand>
</feature>
<name>Q1MRA7_LAWIP</name>
<dbReference type="InterPro" id="IPR005940">
    <property type="entry name" value="Anthranilate_Pribosyl_Tfrase"/>
</dbReference>
<gene>
    <name evidence="9 12" type="primary">trpD</name>
    <name evidence="12" type="ordered locus">LI0414</name>
</gene>
<dbReference type="SUPFAM" id="SSF47648">
    <property type="entry name" value="Nucleoside phosphorylase/phosphoribosyltransferase N-terminal domain"/>
    <property type="match status" value="1"/>
</dbReference>
<dbReference type="FunFam" id="3.40.1030.10:FF:000002">
    <property type="entry name" value="Anthranilate phosphoribosyltransferase"/>
    <property type="match status" value="1"/>
</dbReference>
<evidence type="ECO:0000259" key="10">
    <source>
        <dbReference type="Pfam" id="PF00591"/>
    </source>
</evidence>
<keyword evidence="2 9" id="KW-0028">Amino-acid biosynthesis</keyword>
<dbReference type="Pfam" id="PF02885">
    <property type="entry name" value="Glycos_trans_3N"/>
    <property type="match status" value="1"/>
</dbReference>
<dbReference type="eggNOG" id="COG0547">
    <property type="taxonomic scope" value="Bacteria"/>
</dbReference>
<feature type="binding site" evidence="9">
    <location>
        <position position="73"/>
    </location>
    <ligand>
        <name>anthranilate</name>
        <dbReference type="ChEBI" id="CHEBI:16567"/>
        <label>1</label>
    </ligand>
</feature>
<feature type="binding site" evidence="9">
    <location>
        <begin position="83"/>
        <end position="86"/>
    </location>
    <ligand>
        <name>5-phospho-alpha-D-ribose 1-diphosphate</name>
        <dbReference type="ChEBI" id="CHEBI:58017"/>
    </ligand>
</feature>
<dbReference type="SUPFAM" id="SSF52418">
    <property type="entry name" value="Nucleoside phosphorylase/phosphoribosyltransferase catalytic domain"/>
    <property type="match status" value="1"/>
</dbReference>
<dbReference type="Pfam" id="PF00591">
    <property type="entry name" value="Glycos_transf_3"/>
    <property type="match status" value="1"/>
</dbReference>
<dbReference type="Gene3D" id="3.40.1030.10">
    <property type="entry name" value="Nucleoside phosphorylase/phosphoribosyltransferase catalytic domain"/>
    <property type="match status" value="1"/>
</dbReference>
<feature type="binding site" evidence="9">
    <location>
        <position position="113"/>
    </location>
    <ligand>
        <name>5-phospho-alpha-D-ribose 1-diphosphate</name>
        <dbReference type="ChEBI" id="CHEBI:58017"/>
    </ligand>
</feature>
<evidence type="ECO:0000256" key="2">
    <source>
        <dbReference type="ARBA" id="ARBA00022605"/>
    </source>
</evidence>
<dbReference type="RefSeq" id="WP_011526499.1">
    <property type="nucleotide sequence ID" value="NC_008011.1"/>
</dbReference>
<keyword evidence="9" id="KW-0479">Metal-binding</keyword>
<keyword evidence="13" id="KW-1185">Reference proteome</keyword>
<dbReference type="NCBIfam" id="TIGR01245">
    <property type="entry name" value="trpD"/>
    <property type="match status" value="1"/>
</dbReference>
<dbReference type="GO" id="GO:0005829">
    <property type="term" value="C:cytosol"/>
    <property type="evidence" value="ECO:0007669"/>
    <property type="project" value="TreeGrafter"/>
</dbReference>
<comment type="cofactor">
    <cofactor evidence="9">
        <name>Mg(2+)</name>
        <dbReference type="ChEBI" id="CHEBI:18420"/>
    </cofactor>
    <text evidence="9">Binds 2 magnesium ions per monomer.</text>
</comment>
<feature type="binding site" evidence="9">
    <location>
        <begin position="76"/>
        <end position="77"/>
    </location>
    <ligand>
        <name>5-phospho-alpha-D-ribose 1-diphosphate</name>
        <dbReference type="ChEBI" id="CHEBI:58017"/>
    </ligand>
</feature>
<comment type="catalytic activity">
    <reaction evidence="7 9">
        <text>N-(5-phospho-beta-D-ribosyl)anthranilate + diphosphate = 5-phospho-alpha-D-ribose 1-diphosphate + anthranilate</text>
        <dbReference type="Rhea" id="RHEA:11768"/>
        <dbReference type="ChEBI" id="CHEBI:16567"/>
        <dbReference type="ChEBI" id="CHEBI:18277"/>
        <dbReference type="ChEBI" id="CHEBI:33019"/>
        <dbReference type="ChEBI" id="CHEBI:58017"/>
        <dbReference type="EC" id="2.4.2.18"/>
    </reaction>
</comment>
<organism evidence="12 13">
    <name type="scientific">Lawsonia intracellularis (strain PHE/MN1-00)</name>
    <dbReference type="NCBI Taxonomy" id="363253"/>
    <lineage>
        <taxon>Bacteria</taxon>
        <taxon>Pseudomonadati</taxon>
        <taxon>Thermodesulfobacteriota</taxon>
        <taxon>Desulfovibrionia</taxon>
        <taxon>Desulfovibrionales</taxon>
        <taxon>Desulfovibrionaceae</taxon>
        <taxon>Lawsonia</taxon>
    </lineage>
</organism>
<dbReference type="PANTHER" id="PTHR43285:SF2">
    <property type="entry name" value="ANTHRANILATE PHOSPHORIBOSYLTRANSFERASE"/>
    <property type="match status" value="1"/>
</dbReference>
<dbReference type="UniPathway" id="UPA00035">
    <property type="reaction ID" value="UER00041"/>
</dbReference>
<evidence type="ECO:0000313" key="12">
    <source>
        <dbReference type="EMBL" id="CAJ54469.1"/>
    </source>
</evidence>
<dbReference type="AlphaFoldDB" id="Q1MRA7"/>
<dbReference type="GO" id="GO:0000287">
    <property type="term" value="F:magnesium ion binding"/>
    <property type="evidence" value="ECO:0007669"/>
    <property type="project" value="UniProtKB-UniRule"/>
</dbReference>
<dbReference type="InterPro" id="IPR036320">
    <property type="entry name" value="Glycosyl_Trfase_fam3_N_dom_sf"/>
</dbReference>
<dbReference type="OrthoDB" id="9806430at2"/>
<feature type="binding site" evidence="9">
    <location>
        <position position="73"/>
    </location>
    <ligand>
        <name>5-phospho-alpha-D-ribose 1-diphosphate</name>
        <dbReference type="ChEBI" id="CHEBI:58017"/>
    </ligand>
</feature>
<proteinExistence type="inferred from homology"/>
<comment type="similarity">
    <text evidence="8">In the C-terminal section; belongs to the anthranilate phosphoribosyltransferase family.</text>
</comment>
<comment type="similarity">
    <text evidence="9">Belongs to the anthranilate phosphoribosyltransferase family.</text>
</comment>
<comment type="subunit">
    <text evidence="9">Homodimer.</text>
</comment>
<keyword evidence="5 9" id="KW-0822">Tryptophan biosynthesis</keyword>
<evidence type="ECO:0000259" key="11">
    <source>
        <dbReference type="Pfam" id="PF02885"/>
    </source>
</evidence>
<dbReference type="EMBL" id="AM180252">
    <property type="protein sequence ID" value="CAJ54469.1"/>
    <property type="molecule type" value="Genomic_DNA"/>
</dbReference>
<evidence type="ECO:0000256" key="7">
    <source>
        <dbReference type="ARBA" id="ARBA00052328"/>
    </source>
</evidence>
<dbReference type="HAMAP" id="MF_00211">
    <property type="entry name" value="TrpD"/>
    <property type="match status" value="1"/>
</dbReference>
<evidence type="ECO:0000256" key="4">
    <source>
        <dbReference type="ARBA" id="ARBA00022679"/>
    </source>
</evidence>
<feature type="binding site" evidence="9">
    <location>
        <position position="85"/>
    </location>
    <ligand>
        <name>Mg(2+)</name>
        <dbReference type="ChEBI" id="CHEBI:18420"/>
        <label>1</label>
    </ligand>
</feature>
<feature type="binding site" evidence="9">
    <location>
        <position position="81"/>
    </location>
    <ligand>
        <name>5-phospho-alpha-D-ribose 1-diphosphate</name>
        <dbReference type="ChEBI" id="CHEBI:58017"/>
    </ligand>
</feature>
<accession>Q1MRA7</accession>
<feature type="domain" description="Glycosyl transferase family 3" evidence="10">
    <location>
        <begin position="67"/>
        <end position="316"/>
    </location>
</feature>
<feature type="binding site" evidence="9">
    <location>
        <position position="219"/>
    </location>
    <ligand>
        <name>Mg(2+)</name>
        <dbReference type="ChEBI" id="CHEBI:18420"/>
        <label>1</label>
    </ligand>
</feature>
<dbReference type="GO" id="GO:0000162">
    <property type="term" value="P:L-tryptophan biosynthetic process"/>
    <property type="evidence" value="ECO:0007669"/>
    <property type="project" value="UniProtKB-UniRule"/>
</dbReference>
<sequence length="328" mass="35587">MMKKLLHLKNLTQEEAYELFTEFAEYEPEKQSAVLTLLQAKKETAEETLGALQYFSKHSAKITHDLEVVDIVGTGGDSKGTFNISTAASFVIASCGIMVAKHGGRSATSKVGSQDVIQALGIRIAQTVEESLKSLQQINYTYLWAPLFNKELKKYGALRQKLGFPTIFNILGPLLNPMRPKRCVIGVYRRDLVQKVAEVLATQGVNHALVVHSDDGLDEFSISSNTHIIELNGTDIKEYSLNPEDFGFSKAQLSDVRGGDAAKNATLICDILSGTINGPKLDIVLLNAAAGLYVAGKSSSIAEGILLTKDAIEQGKVTTLLNKMRGSI</sequence>
<dbReference type="KEGG" id="lip:LI0414"/>
<feature type="binding site" evidence="9">
    <location>
        <begin position="101"/>
        <end position="109"/>
    </location>
    <ligand>
        <name>5-phospho-alpha-D-ribose 1-diphosphate</name>
        <dbReference type="ChEBI" id="CHEBI:58017"/>
    </ligand>
</feature>
<comment type="caution">
    <text evidence="9">Lacks conserved residue(s) required for the propagation of feature annotation.</text>
</comment>
<evidence type="ECO:0000256" key="8">
    <source>
        <dbReference type="ARBA" id="ARBA00061188"/>
    </source>
</evidence>
<dbReference type="GO" id="GO:0004048">
    <property type="term" value="F:anthranilate phosphoribosyltransferase activity"/>
    <property type="evidence" value="ECO:0007669"/>
    <property type="project" value="UniProtKB-UniRule"/>
</dbReference>
<evidence type="ECO:0000256" key="1">
    <source>
        <dbReference type="ARBA" id="ARBA00004907"/>
    </source>
</evidence>
<keyword evidence="9" id="KW-0460">Magnesium</keyword>
<evidence type="ECO:0000256" key="3">
    <source>
        <dbReference type="ARBA" id="ARBA00022676"/>
    </source>
</evidence>
<reference evidence="12 13" key="1">
    <citation type="submission" date="2005-11" db="EMBL/GenBank/DDBJ databases">
        <title>The complete genome sequence of Lawsonia intracellularis: the causative agent of proliferative enteropathy.</title>
        <authorList>
            <person name="Kaur K."/>
            <person name="Zhang Q."/>
            <person name="Beckler D."/>
            <person name="Munir S."/>
            <person name="Li L."/>
            <person name="Kinsley K."/>
            <person name="Herron L."/>
            <person name="Peterson A."/>
            <person name="May B."/>
            <person name="Singh S."/>
            <person name="Gebhart C."/>
            <person name="Kapur V."/>
        </authorList>
    </citation>
    <scope>NUCLEOTIDE SEQUENCE [LARGE SCALE GENOMIC DNA]</scope>
    <source>
        <strain evidence="12 13">PHE/MN1-00</strain>
    </source>
</reference>
<keyword evidence="3 9" id="KW-0328">Glycosyltransferase</keyword>
<feature type="domain" description="Glycosyl transferase family 3 N-terminal" evidence="11">
    <location>
        <begin position="3"/>
        <end position="53"/>
    </location>
</feature>
<evidence type="ECO:0000256" key="9">
    <source>
        <dbReference type="HAMAP-Rule" id="MF_00211"/>
    </source>
</evidence>
<dbReference type="InterPro" id="IPR035902">
    <property type="entry name" value="Nuc_phospho_transferase"/>
</dbReference>
<keyword evidence="6 9" id="KW-0057">Aromatic amino acid biosynthesis</keyword>
<evidence type="ECO:0000313" key="13">
    <source>
        <dbReference type="Proteomes" id="UP000002430"/>
    </source>
</evidence>
<keyword evidence="4 9" id="KW-0808">Transferase</keyword>
<dbReference type="PANTHER" id="PTHR43285">
    <property type="entry name" value="ANTHRANILATE PHOSPHORIBOSYLTRANSFERASE"/>
    <property type="match status" value="1"/>
</dbReference>
<feature type="binding site" evidence="9">
    <location>
        <position position="218"/>
    </location>
    <ligand>
        <name>Mg(2+)</name>
        <dbReference type="ChEBI" id="CHEBI:18420"/>
        <label>2</label>
    </ligand>
</feature>